<evidence type="ECO:0000256" key="7">
    <source>
        <dbReference type="ARBA" id="ARBA00023125"/>
    </source>
</evidence>
<dbReference type="Proteomes" id="UP000796880">
    <property type="component" value="Unassembled WGS sequence"/>
</dbReference>
<dbReference type="GO" id="GO:0051726">
    <property type="term" value="P:regulation of cell cycle"/>
    <property type="evidence" value="ECO:0007669"/>
    <property type="project" value="InterPro"/>
</dbReference>
<keyword evidence="10" id="KW-0131">Cell cycle</keyword>
<evidence type="ECO:0000256" key="5">
    <source>
        <dbReference type="ARBA" id="ARBA00023015"/>
    </source>
</evidence>
<evidence type="ECO:0000313" key="18">
    <source>
        <dbReference type="Proteomes" id="UP000796880"/>
    </source>
</evidence>
<evidence type="ECO:0000256" key="6">
    <source>
        <dbReference type="ARBA" id="ARBA00023054"/>
    </source>
</evidence>
<dbReference type="Gene3D" id="1.20.140.80">
    <property type="entry name" value="Transcription factor DP"/>
    <property type="match status" value="1"/>
</dbReference>
<feature type="compositionally biased region" description="Pro residues" evidence="14">
    <location>
        <begin position="324"/>
        <end position="333"/>
    </location>
</feature>
<evidence type="ECO:0000259" key="16">
    <source>
        <dbReference type="SMART" id="SM01372"/>
    </source>
</evidence>
<proteinExistence type="inferred from homology"/>
<keyword evidence="7 11" id="KW-0238">DNA-binding</keyword>
<evidence type="ECO:0000256" key="11">
    <source>
        <dbReference type="PIRNR" id="PIRNR009404"/>
    </source>
</evidence>
<dbReference type="GO" id="GO:0000977">
    <property type="term" value="F:RNA polymerase II transcription regulatory region sequence-specific DNA binding"/>
    <property type="evidence" value="ECO:0007669"/>
    <property type="project" value="TreeGrafter"/>
</dbReference>
<dbReference type="EMBL" id="VOIH02000011">
    <property type="protein sequence ID" value="KAF3432665.1"/>
    <property type="molecule type" value="Genomic_DNA"/>
</dbReference>
<evidence type="ECO:0000256" key="2">
    <source>
        <dbReference type="ARBA" id="ARBA00004496"/>
    </source>
</evidence>
<dbReference type="SMART" id="SM01138">
    <property type="entry name" value="DP"/>
    <property type="match status" value="1"/>
</dbReference>
<evidence type="ECO:0000256" key="13">
    <source>
        <dbReference type="SAM" id="Coils"/>
    </source>
</evidence>
<feature type="compositionally biased region" description="Polar residues" evidence="14">
    <location>
        <begin position="43"/>
        <end position="53"/>
    </location>
</feature>
<dbReference type="PANTHER" id="PTHR12548">
    <property type="entry name" value="TRANSCRIPTION FACTOR DP"/>
    <property type="match status" value="1"/>
</dbReference>
<dbReference type="AlphaFoldDB" id="A0A8K0DKH6"/>
<dbReference type="FunFam" id="1.20.140.80:FF:000002">
    <property type="entry name" value="Transcription factor-like protein DPB"/>
    <property type="match status" value="1"/>
</dbReference>
<comment type="similarity">
    <text evidence="3 11 12">Belongs to the E2F/DP family.</text>
</comment>
<feature type="domain" description="E2F/DP family winged-helix DNA-binding" evidence="16">
    <location>
        <begin position="90"/>
        <end position="173"/>
    </location>
</feature>
<name>A0A8K0DKH6_9ROSA</name>
<evidence type="ECO:0000256" key="10">
    <source>
        <dbReference type="ARBA" id="ARBA00023306"/>
    </source>
</evidence>
<evidence type="ECO:0000256" key="3">
    <source>
        <dbReference type="ARBA" id="ARBA00010940"/>
    </source>
</evidence>
<comment type="caution">
    <text evidence="17">The sequence shown here is derived from an EMBL/GenBank/DDBJ whole genome shotgun (WGS) entry which is preliminary data.</text>
</comment>
<gene>
    <name evidence="17" type="ORF">FNV43_RR23767</name>
</gene>
<feature type="region of interest" description="Disordered" evidence="14">
    <location>
        <begin position="289"/>
        <end position="334"/>
    </location>
</feature>
<keyword evidence="8 11" id="KW-0804">Transcription</keyword>
<dbReference type="FunFam" id="1.10.10.10:FF:000187">
    <property type="entry name" value="Transcription factor-like protein DPB"/>
    <property type="match status" value="1"/>
</dbReference>
<dbReference type="GO" id="GO:0005737">
    <property type="term" value="C:cytoplasm"/>
    <property type="evidence" value="ECO:0007669"/>
    <property type="project" value="UniProtKB-SubCell"/>
</dbReference>
<evidence type="ECO:0000256" key="9">
    <source>
        <dbReference type="ARBA" id="ARBA00023242"/>
    </source>
</evidence>
<keyword evidence="9 11" id="KW-0539">Nucleus</keyword>
<evidence type="ECO:0000256" key="14">
    <source>
        <dbReference type="SAM" id="MobiDB-lite"/>
    </source>
</evidence>
<dbReference type="InterPro" id="IPR003316">
    <property type="entry name" value="E2F_WHTH_DNA-bd_dom"/>
</dbReference>
<dbReference type="SMART" id="SM01372">
    <property type="entry name" value="E2F_TDP"/>
    <property type="match status" value="1"/>
</dbReference>
<reference evidence="17" key="1">
    <citation type="submission" date="2020-03" db="EMBL/GenBank/DDBJ databases">
        <title>A high-quality chromosome-level genome assembly of a woody plant with both climbing and erect habits, Rhamnella rubrinervis.</title>
        <authorList>
            <person name="Lu Z."/>
            <person name="Yang Y."/>
            <person name="Zhu X."/>
            <person name="Sun Y."/>
        </authorList>
    </citation>
    <scope>NUCLEOTIDE SEQUENCE</scope>
    <source>
        <strain evidence="17">BYM</strain>
        <tissue evidence="17">Leaf</tissue>
    </source>
</reference>
<evidence type="ECO:0000256" key="1">
    <source>
        <dbReference type="ARBA" id="ARBA00004123"/>
    </source>
</evidence>
<dbReference type="InterPro" id="IPR036390">
    <property type="entry name" value="WH_DNA-bd_sf"/>
</dbReference>
<dbReference type="InterPro" id="IPR037241">
    <property type="entry name" value="E2F-DP_heterodim"/>
</dbReference>
<feature type="region of interest" description="Disordered" evidence="14">
    <location>
        <begin position="1"/>
        <end position="53"/>
    </location>
</feature>
<feature type="coiled-coil region" evidence="13">
    <location>
        <begin position="189"/>
        <end position="223"/>
    </location>
</feature>
<keyword evidence="5 11" id="KW-0805">Transcription regulation</keyword>
<evidence type="ECO:0000256" key="8">
    <source>
        <dbReference type="ARBA" id="ARBA00023163"/>
    </source>
</evidence>
<dbReference type="OrthoDB" id="552115at2759"/>
<sequence>MGTRTQQSSRPDDDDDLPGRATTVSGQSVSMSGSVGSPSSRSEQTMATPASDNTFIRLNNLDIHGDDAGSQGAVASKKKKRGQRAVGADKSGRGLRQFSMKVCEKVESKGRTTYNEVADELVAEFADPSNSVTSPDQQQYDEKNIRRRVYDALNVLMAMDIISKDKKEIQWKGLPRTSLNDIEELKTERLGLRNRIEKKAAYLQELEEQFIGLQNLIQRNEQLYSSGNAPSGGVALPFILVQTRPHATVEVEISEDMQLVHFDFNSTPFELHDDNYVLKAMKFCESSQGDDMTHNYTADGGEGSSMSGMYQPQMPLPSMANTPVRPPTSPPLPGILKARVKHEH</sequence>
<dbReference type="InterPro" id="IPR036388">
    <property type="entry name" value="WH-like_DNA-bd_sf"/>
</dbReference>
<dbReference type="Pfam" id="PF08781">
    <property type="entry name" value="DP"/>
    <property type="match status" value="1"/>
</dbReference>
<comment type="subcellular location">
    <subcellularLocation>
        <location evidence="2">Cytoplasm</location>
    </subcellularLocation>
    <subcellularLocation>
        <location evidence="1 11 12">Nucleus</location>
    </subcellularLocation>
</comment>
<dbReference type="Pfam" id="PF02319">
    <property type="entry name" value="WHD_E2F_TDP"/>
    <property type="match status" value="1"/>
</dbReference>
<comment type="function">
    <text evidence="11">Involved in the regulation of the G1/S transition. Increases the DNA binding activity of E2F proteins after heterodimerization.</text>
</comment>
<dbReference type="CDD" id="cd14458">
    <property type="entry name" value="DP_DD"/>
    <property type="match status" value="1"/>
</dbReference>
<evidence type="ECO:0008006" key="19">
    <source>
        <dbReference type="Google" id="ProtNLM"/>
    </source>
</evidence>
<accession>A0A8K0DKH6</accession>
<dbReference type="InterPro" id="IPR038168">
    <property type="entry name" value="TF_DP_C_sf"/>
</dbReference>
<evidence type="ECO:0000256" key="12">
    <source>
        <dbReference type="RuleBase" id="RU003796"/>
    </source>
</evidence>
<keyword evidence="4" id="KW-0963">Cytoplasm</keyword>
<evidence type="ECO:0000313" key="17">
    <source>
        <dbReference type="EMBL" id="KAF3432665.1"/>
    </source>
</evidence>
<dbReference type="InterPro" id="IPR014889">
    <property type="entry name" value="Transc_factor_DP_C"/>
</dbReference>
<dbReference type="PIRSF" id="PIRSF009404">
    <property type="entry name" value="Transcription_factor_DP"/>
    <property type="match status" value="1"/>
</dbReference>
<dbReference type="GO" id="GO:0000981">
    <property type="term" value="F:DNA-binding transcription factor activity, RNA polymerase II-specific"/>
    <property type="evidence" value="ECO:0007669"/>
    <property type="project" value="TreeGrafter"/>
</dbReference>
<dbReference type="SUPFAM" id="SSF144074">
    <property type="entry name" value="E2F-DP heterodimerization region"/>
    <property type="match status" value="1"/>
</dbReference>
<keyword evidence="18" id="KW-1185">Reference proteome</keyword>
<evidence type="ECO:0000256" key="4">
    <source>
        <dbReference type="ARBA" id="ARBA00022490"/>
    </source>
</evidence>
<feature type="compositionally biased region" description="Low complexity" evidence="14">
    <location>
        <begin position="24"/>
        <end position="42"/>
    </location>
</feature>
<dbReference type="PANTHER" id="PTHR12548:SF9">
    <property type="entry name" value="TRANSCRIPTION FACTOR DP"/>
    <property type="match status" value="1"/>
</dbReference>
<protein>
    <recommendedName>
        <fullName evidence="19">Transcription factor-like protein DPB</fullName>
    </recommendedName>
</protein>
<dbReference type="SUPFAM" id="SSF46785">
    <property type="entry name" value="Winged helix' DNA-binding domain"/>
    <property type="match status" value="1"/>
</dbReference>
<keyword evidence="6 13" id="KW-0175">Coiled coil</keyword>
<organism evidence="17 18">
    <name type="scientific">Rhamnella rubrinervis</name>
    <dbReference type="NCBI Taxonomy" id="2594499"/>
    <lineage>
        <taxon>Eukaryota</taxon>
        <taxon>Viridiplantae</taxon>
        <taxon>Streptophyta</taxon>
        <taxon>Embryophyta</taxon>
        <taxon>Tracheophyta</taxon>
        <taxon>Spermatophyta</taxon>
        <taxon>Magnoliopsida</taxon>
        <taxon>eudicotyledons</taxon>
        <taxon>Gunneridae</taxon>
        <taxon>Pentapetalae</taxon>
        <taxon>rosids</taxon>
        <taxon>fabids</taxon>
        <taxon>Rosales</taxon>
        <taxon>Rhamnaceae</taxon>
        <taxon>rhamnoid group</taxon>
        <taxon>Rhamneae</taxon>
        <taxon>Rhamnella</taxon>
    </lineage>
</organism>
<dbReference type="GO" id="GO:0070176">
    <property type="term" value="C:DRM complex"/>
    <property type="evidence" value="ECO:0007669"/>
    <property type="project" value="UniProtKB-ARBA"/>
</dbReference>
<dbReference type="InterPro" id="IPR015648">
    <property type="entry name" value="Transcrpt_fac_DP"/>
</dbReference>
<feature type="region of interest" description="Disordered" evidence="14">
    <location>
        <begin position="67"/>
        <end position="92"/>
    </location>
</feature>
<feature type="domain" description="Transcription factor DP C-terminal" evidence="15">
    <location>
        <begin position="180"/>
        <end position="342"/>
    </location>
</feature>
<dbReference type="Gene3D" id="1.10.10.10">
    <property type="entry name" value="Winged helix-like DNA-binding domain superfamily/Winged helix DNA-binding domain"/>
    <property type="match status" value="1"/>
</dbReference>
<evidence type="ECO:0000259" key="15">
    <source>
        <dbReference type="SMART" id="SM01138"/>
    </source>
</evidence>